<dbReference type="EMBL" id="BKCJ010165536">
    <property type="protein sequence ID" value="GEY27902.1"/>
    <property type="molecule type" value="Genomic_DNA"/>
</dbReference>
<organism evidence="1">
    <name type="scientific">Tanacetum cinerariifolium</name>
    <name type="common">Dalmatian daisy</name>
    <name type="synonym">Chrysanthemum cinerariifolium</name>
    <dbReference type="NCBI Taxonomy" id="118510"/>
    <lineage>
        <taxon>Eukaryota</taxon>
        <taxon>Viridiplantae</taxon>
        <taxon>Streptophyta</taxon>
        <taxon>Embryophyta</taxon>
        <taxon>Tracheophyta</taxon>
        <taxon>Spermatophyta</taxon>
        <taxon>Magnoliopsida</taxon>
        <taxon>eudicotyledons</taxon>
        <taxon>Gunneridae</taxon>
        <taxon>Pentapetalae</taxon>
        <taxon>asterids</taxon>
        <taxon>campanulids</taxon>
        <taxon>Asterales</taxon>
        <taxon>Asteraceae</taxon>
        <taxon>Asteroideae</taxon>
        <taxon>Anthemideae</taxon>
        <taxon>Anthemidinae</taxon>
        <taxon>Tanacetum</taxon>
    </lineage>
</organism>
<dbReference type="GO" id="GO:0003964">
    <property type="term" value="F:RNA-directed DNA polymerase activity"/>
    <property type="evidence" value="ECO:0007669"/>
    <property type="project" value="UniProtKB-KW"/>
</dbReference>
<protein>
    <submittedName>
        <fullName evidence="1">Putative reverse transcriptase domain-containing protein</fullName>
    </submittedName>
</protein>
<dbReference type="PANTHER" id="PTHR48462">
    <property type="entry name" value="PROTEIN, PUTATIVE-RELATED"/>
    <property type="match status" value="1"/>
</dbReference>
<evidence type="ECO:0000313" key="1">
    <source>
        <dbReference type="EMBL" id="GEY27902.1"/>
    </source>
</evidence>
<dbReference type="PANTHER" id="PTHR48462:SF1">
    <property type="entry name" value="PROTEIN, PUTATIVE-RELATED"/>
    <property type="match status" value="1"/>
</dbReference>
<keyword evidence="1" id="KW-0695">RNA-directed DNA polymerase</keyword>
<dbReference type="AlphaFoldDB" id="A0A699HKZ6"/>
<comment type="caution">
    <text evidence="1">The sequence shown here is derived from an EMBL/GenBank/DDBJ whole genome shotgun (WGS) entry which is preliminary data.</text>
</comment>
<name>A0A699HKZ6_TANCI</name>
<gene>
    <name evidence="1" type="ORF">Tci_399876</name>
</gene>
<keyword evidence="1" id="KW-0808">Transferase</keyword>
<accession>A0A699HKZ6</accession>
<proteinExistence type="predicted"/>
<sequence>MEPDFSNMTLNEYLMYHGRHKDLERSYTSRKSVTPTRNKILVYPVSDEEDEDYYSLPPLLPCFKTLQPYATLKPVHHNNHSEVDIESMTLEEYARYKLAMSTIRNETHVPTQENIRKMEHEVPNRCDNITDYEDSDQELKEVRVEEVEMDKDFDIDHSNTKEAIQRSLAHDPFLVVLEPDVQSSFLLRTIPSSISNEVKREFKIPHRTFRVIIFIILGDEWKSFQSQHQTALRKIVTIWFTHIVLSALRRLGIENKQCLRKVADGHFTTAVKVLSFTGVAPYCDDTIKALEAKNYYKSPPSMPNITFFKPLLIAEIDSVFGCIKSFPKGGAKTLLHGVNRVLSEYHNDGSLAMLTMDLSNAFNLVDRSALLHEETHISGLPLCCKLLLHAWYLGDGTIIGDSEEVARVLDIIKVSGPCLGLELNIKKTEIFWLSCNGIKLWEGLFHVNIQRHAEISAKKEAHVNFLTDTSDERFTLRPVDVLVFGWVGGKHACVDLTEVSPLVGLSSWRFTAGQAALKAASCKVTKHKKACIENQNVFIPFAFDTFGFLTPEAVELVIRVHRVMHNNVMTHRSTDVVFKRIGFAIQKGLAAQLVARLPSTIM</sequence>
<keyword evidence="1" id="KW-0548">Nucleotidyltransferase</keyword>
<reference evidence="1" key="1">
    <citation type="journal article" date="2019" name="Sci. Rep.">
        <title>Draft genome of Tanacetum cinerariifolium, the natural source of mosquito coil.</title>
        <authorList>
            <person name="Yamashiro T."/>
            <person name="Shiraishi A."/>
            <person name="Satake H."/>
            <person name="Nakayama K."/>
        </authorList>
    </citation>
    <scope>NUCLEOTIDE SEQUENCE</scope>
</reference>